<dbReference type="PANTHER" id="PTHR43775:SF37">
    <property type="entry name" value="SI:DKEY-61P9.11"/>
    <property type="match status" value="1"/>
</dbReference>
<dbReference type="SUPFAM" id="SSF47336">
    <property type="entry name" value="ACP-like"/>
    <property type="match status" value="2"/>
</dbReference>
<dbReference type="InterPro" id="IPR057326">
    <property type="entry name" value="KR_dom"/>
</dbReference>
<evidence type="ECO:0000259" key="9">
    <source>
        <dbReference type="PROSITE" id="PS52019"/>
    </source>
</evidence>
<dbReference type="Gene3D" id="1.10.1200.10">
    <property type="entry name" value="ACP-like"/>
    <property type="match status" value="2"/>
</dbReference>
<dbReference type="InterPro" id="IPR006162">
    <property type="entry name" value="Ppantetheine_attach_site"/>
</dbReference>
<dbReference type="InterPro" id="IPR020841">
    <property type="entry name" value="PKS_Beta-ketoAc_synthase_dom"/>
</dbReference>
<dbReference type="SUPFAM" id="SSF53901">
    <property type="entry name" value="Thiolase-like"/>
    <property type="match status" value="1"/>
</dbReference>
<accession>A0ABW5RAQ4</accession>
<dbReference type="RefSeq" id="WP_379929139.1">
    <property type="nucleotide sequence ID" value="NZ_JBHUMM010000014.1"/>
</dbReference>
<dbReference type="PROSITE" id="PS50075">
    <property type="entry name" value="CARRIER"/>
    <property type="match status" value="2"/>
</dbReference>
<feature type="active site" description="Proton donor; for dehydratase activity" evidence="6">
    <location>
        <position position="879"/>
    </location>
</feature>
<dbReference type="Gene3D" id="3.40.47.10">
    <property type="match status" value="1"/>
</dbReference>
<dbReference type="PROSITE" id="PS00012">
    <property type="entry name" value="PHOSPHOPANTETHEINE"/>
    <property type="match status" value="2"/>
</dbReference>
<dbReference type="InterPro" id="IPR016039">
    <property type="entry name" value="Thiolase-like"/>
</dbReference>
<dbReference type="PANTHER" id="PTHR43775">
    <property type="entry name" value="FATTY ACID SYNTHASE"/>
    <property type="match status" value="1"/>
</dbReference>
<dbReference type="InterPro" id="IPR014031">
    <property type="entry name" value="Ketoacyl_synth_C"/>
</dbReference>
<dbReference type="SMART" id="SM00825">
    <property type="entry name" value="PKS_KS"/>
    <property type="match status" value="1"/>
</dbReference>
<keyword evidence="11" id="KW-1185">Reference proteome</keyword>
<evidence type="ECO:0000313" key="10">
    <source>
        <dbReference type="EMBL" id="MFD2671664.1"/>
    </source>
</evidence>
<evidence type="ECO:0000256" key="5">
    <source>
        <dbReference type="ARBA" id="ARBA00022679"/>
    </source>
</evidence>
<feature type="domain" description="Ketosynthase family 3 (KS3)" evidence="8">
    <location>
        <begin position="37"/>
        <end position="462"/>
    </location>
</feature>
<dbReference type="InterPro" id="IPR009081">
    <property type="entry name" value="PP-bd_ACP"/>
</dbReference>
<dbReference type="InterPro" id="IPR018201">
    <property type="entry name" value="Ketoacyl_synth_AS"/>
</dbReference>
<organism evidence="10 11">
    <name type="scientific">Marinicrinis sediminis</name>
    <dbReference type="NCBI Taxonomy" id="1652465"/>
    <lineage>
        <taxon>Bacteria</taxon>
        <taxon>Bacillati</taxon>
        <taxon>Bacillota</taxon>
        <taxon>Bacilli</taxon>
        <taxon>Bacillales</taxon>
        <taxon>Paenibacillaceae</taxon>
    </lineage>
</organism>
<dbReference type="InterPro" id="IPR036291">
    <property type="entry name" value="NAD(P)-bd_dom_sf"/>
</dbReference>
<dbReference type="SMART" id="SM00822">
    <property type="entry name" value="PKS_KR"/>
    <property type="match status" value="1"/>
</dbReference>
<dbReference type="Pfam" id="PF21394">
    <property type="entry name" value="Beta-ketacyl_N"/>
    <property type="match status" value="1"/>
</dbReference>
<dbReference type="Gene3D" id="1.10.1240.100">
    <property type="match status" value="1"/>
</dbReference>
<gene>
    <name evidence="10" type="ORF">ACFSUC_08605</name>
</gene>
<evidence type="ECO:0000256" key="6">
    <source>
        <dbReference type="PROSITE-ProRule" id="PRU01363"/>
    </source>
</evidence>
<dbReference type="Pfam" id="PF00109">
    <property type="entry name" value="ketoacyl-synt"/>
    <property type="match status" value="1"/>
</dbReference>
<sequence>MEKLSKLIFEHTVNGKMDKQVGMALMKQLKLVSGRKQQDIAIIGIGLKVPGASRPDQYWDLIANKMKGIGPFPQNRRQDVEFYKDYINYDLNESMISQGGYLEEIDQFDCDFFKIFPKEANFMNPSQRIFLQTAWQAIEDAGYGGDKLVGSKTGVYAGYIHSNDYNQMITSAFIDSLGISRVGNTSSILASRLSYLLDLKGPTMVIDTACSSSLVAVHTACQAIQQGDCELALAGGIKVNVMPIIDDSYGLALQTQSAELKAFDDRADGTVWGEGSAVVLLKPLENALKDKDHVYAVIKGSASNQDGNSIGITAPNAKAQEDVIVSAWKQAGIDPETIAYIETHGTGTKLGDPIEVTGIQEAFRRYTDKKQFCAISSVKPNIGHLDCAAGVTGLIKAALALKNKQLPPSLNFLKPNANVDFVHSPVYVNDQLVPWEAGETARRCGVSAFGLSGTNCHVILEEAPPQQEMNYTSQQKRLFTLSAKSKPVLEELIRDYQLYVLQHGQARLDEVCYTANTGRGHYAYRLAILADSARELRLKLEKVLKHDLDQPYEAEGIFYGKYKLVSADKQQREAHEITADMRDNLNQEVHAATEAYLADRSDRCLARVAKRYAQGGNVSWQHFYENRSYHKLSLPVYPFEKKRCWLPIEKLGSVVRKPATAQPVQTAQTAQTAQTEVQAPLHPMIDRLRERNGDKEIYTAKLSGEKHWVMGEHVIMGRPAVPGTTYIELTRALVEQRFPNEQMELMNVQYFVPFSVQKGESKEMILTVEKRGEMHMEITASSFQDAATEQLHAKLQVRALTETDQVAPRFSIRDILNRCVEIDTTRLKKESRIIFGPRWTDMIIRRPSFGKGEGIAYLELPDVYKTDMKAYKLHPSLLDIAITSVGQFTNMKFYLPLHYKSIRVYKALQPGLYSYIRLVDGVEDAETFTFDITLMDEHGEAYVDIHHFVMKKVRPGSIGDPPAQQTESPLQAEQGRYFEIAWREQPMPAPAAQPVASASYAHVLVLQPDGDWGEQLAESYEGLGAVVTRVERGDQFARLGERHYRVTGQEADYERLWQELNGSVSHIVDGWAAAEESSVSSLQELQDRKERGVYHLFHLVRSLMKHQPQTNTELVLLARQVHAISGEEEQLHPEYAAMFGLALVAMQEYATLTCRCIDMEAGMSVRDVLPEIQAGLYAGYLISYRNGKRYERYFQPAPLQDKADASLELHEDGAYIITGGTGGIGLEVSKYLARKKKGVRLVLMNRSPLPPREQWASWEAHDKKMIRKLDGIREIEELGAQVVICQVNTAHEAELTKALQHIRETLGPIRGIMHSAGVGAEGILIGKSKEAVENVLAPKMDGTWLLDHLTEQDPVDFFVLFSSLSSITGGIGQGDYCAANQYLDGFAAARNHRGKRTVSINWPAWQEIGMAVDFEMAFDKNLFRAWKTQDAMESLDEVMHKAFRNVIVATFNERYKGNLPKEHLPLHLDEQLAGFYKHTSGAVAQSVPQQASNRDERTFNHAQRHPQETLQDVIAAVWKELLGLEKVDLYESFFDLGGDSIMAMKIVNELNGMLARPMEFSDMMQHDTIHALAQYLIEEGFSLKAEPFAQQSETATASEVADAWGSWVAPGAGDSLQSGDPRDAGYHANPFAYVPDEQEERTTEVARSGSVPDATVTLKGRADGQYAELEVQIARVWSELLGLDAVDVYESFFDLGGDSIMAMKIVNELNTGSSGLTVPIEFSDMMQHDTIHSLATFMRQKEGV</sequence>
<evidence type="ECO:0000256" key="3">
    <source>
        <dbReference type="ARBA" id="ARBA00022450"/>
    </source>
</evidence>
<feature type="domain" description="Carrier" evidence="7">
    <location>
        <begin position="1664"/>
        <end position="1742"/>
    </location>
</feature>
<dbReference type="InterPro" id="IPR049900">
    <property type="entry name" value="PKS_mFAS_DH"/>
</dbReference>
<dbReference type="InterPro" id="IPR042104">
    <property type="entry name" value="PKS_dehydratase_sf"/>
</dbReference>
<dbReference type="Proteomes" id="UP001597497">
    <property type="component" value="Unassembled WGS sequence"/>
</dbReference>
<dbReference type="Pfam" id="PF00550">
    <property type="entry name" value="PP-binding"/>
    <property type="match status" value="2"/>
</dbReference>
<dbReference type="PROSITE" id="PS52004">
    <property type="entry name" value="KS3_2"/>
    <property type="match status" value="1"/>
</dbReference>
<dbReference type="InterPro" id="IPR049551">
    <property type="entry name" value="PKS_DH_C"/>
</dbReference>
<dbReference type="CDD" id="cd08953">
    <property type="entry name" value="KR_2_SDR_x"/>
    <property type="match status" value="1"/>
</dbReference>
<dbReference type="CDD" id="cd00833">
    <property type="entry name" value="PKS"/>
    <property type="match status" value="1"/>
</dbReference>
<dbReference type="InterPro" id="IPR020806">
    <property type="entry name" value="PKS_PP-bd"/>
</dbReference>
<protein>
    <submittedName>
        <fullName evidence="10">SDR family NAD(P)-dependent oxidoreductase</fullName>
    </submittedName>
</protein>
<dbReference type="PROSITE" id="PS00606">
    <property type="entry name" value="KS3_1"/>
    <property type="match status" value="1"/>
</dbReference>
<feature type="domain" description="PKS/mFAS DH" evidence="9">
    <location>
        <begin position="682"/>
        <end position="959"/>
    </location>
</feature>
<feature type="domain" description="Carrier" evidence="7">
    <location>
        <begin position="1505"/>
        <end position="1580"/>
    </location>
</feature>
<evidence type="ECO:0000256" key="1">
    <source>
        <dbReference type="ARBA" id="ARBA00003299"/>
    </source>
</evidence>
<evidence type="ECO:0000256" key="2">
    <source>
        <dbReference type="ARBA" id="ARBA00004789"/>
    </source>
</evidence>
<dbReference type="Pfam" id="PF02801">
    <property type="entry name" value="Ketoacyl-synt_C"/>
    <property type="match status" value="1"/>
</dbReference>
<dbReference type="SUPFAM" id="SSF51735">
    <property type="entry name" value="NAD(P)-binding Rossmann-fold domains"/>
    <property type="match status" value="2"/>
</dbReference>
<evidence type="ECO:0000313" key="11">
    <source>
        <dbReference type="Proteomes" id="UP001597497"/>
    </source>
</evidence>
<dbReference type="Pfam" id="PF14765">
    <property type="entry name" value="PS-DH"/>
    <property type="match status" value="1"/>
</dbReference>
<comment type="function">
    <text evidence="1">Involved in some intermediate steps for the synthesis of the antibiotic polyketide bacillaene which is involved in secondary metabolism.</text>
</comment>
<dbReference type="InterPro" id="IPR049552">
    <property type="entry name" value="PKS_DH_N"/>
</dbReference>
<dbReference type="InterPro" id="IPR014030">
    <property type="entry name" value="Ketoacyl_synth_N"/>
</dbReference>
<dbReference type="InterPro" id="IPR036736">
    <property type="entry name" value="ACP-like_sf"/>
</dbReference>
<keyword evidence="3" id="KW-0596">Phosphopantetheine</keyword>
<dbReference type="EMBL" id="JBHUMM010000014">
    <property type="protein sequence ID" value="MFD2671664.1"/>
    <property type="molecule type" value="Genomic_DNA"/>
</dbReference>
<comment type="pathway">
    <text evidence="2">Antibiotic biosynthesis; bacillaene biosynthesis.</text>
</comment>
<comment type="caution">
    <text evidence="10">The sequence shown here is derived from an EMBL/GenBank/DDBJ whole genome shotgun (WGS) entry which is preliminary data.</text>
</comment>
<dbReference type="Pfam" id="PF21089">
    <property type="entry name" value="PKS_DH_N"/>
    <property type="match status" value="1"/>
</dbReference>
<feature type="active site" description="Proton acceptor; for dehydratase activity" evidence="6">
    <location>
        <position position="713"/>
    </location>
</feature>
<dbReference type="InterPro" id="IPR049490">
    <property type="entry name" value="C883_1060-like_KR_N"/>
</dbReference>
<evidence type="ECO:0000259" key="7">
    <source>
        <dbReference type="PROSITE" id="PS50075"/>
    </source>
</evidence>
<dbReference type="InterPro" id="IPR013968">
    <property type="entry name" value="PKS_KR"/>
</dbReference>
<dbReference type="Gene3D" id="3.10.129.110">
    <property type="entry name" value="Polyketide synthase dehydratase"/>
    <property type="match status" value="1"/>
</dbReference>
<dbReference type="SMART" id="SM00823">
    <property type="entry name" value="PKS_PP"/>
    <property type="match status" value="2"/>
</dbReference>
<dbReference type="Pfam" id="PF08659">
    <property type="entry name" value="KR"/>
    <property type="match status" value="1"/>
</dbReference>
<dbReference type="PROSITE" id="PS52019">
    <property type="entry name" value="PKS_MFAS_DH"/>
    <property type="match status" value="1"/>
</dbReference>
<reference evidence="11" key="1">
    <citation type="journal article" date="2019" name="Int. J. Syst. Evol. Microbiol.">
        <title>The Global Catalogue of Microorganisms (GCM) 10K type strain sequencing project: providing services to taxonomists for standard genome sequencing and annotation.</title>
        <authorList>
            <consortium name="The Broad Institute Genomics Platform"/>
            <consortium name="The Broad Institute Genome Sequencing Center for Infectious Disease"/>
            <person name="Wu L."/>
            <person name="Ma J."/>
        </authorList>
    </citation>
    <scope>NUCLEOTIDE SEQUENCE [LARGE SCALE GENOMIC DNA]</scope>
    <source>
        <strain evidence="11">KCTC 33676</strain>
    </source>
</reference>
<feature type="region of interest" description="C-terminal hotdog fold" evidence="6">
    <location>
        <begin position="817"/>
        <end position="959"/>
    </location>
</feature>
<dbReference type="Gene3D" id="3.40.50.720">
    <property type="entry name" value="NAD(P)-binding Rossmann-like Domain"/>
    <property type="match status" value="1"/>
</dbReference>
<feature type="region of interest" description="N-terminal hotdog fold" evidence="6">
    <location>
        <begin position="682"/>
        <end position="804"/>
    </location>
</feature>
<evidence type="ECO:0000256" key="4">
    <source>
        <dbReference type="ARBA" id="ARBA00022553"/>
    </source>
</evidence>
<dbReference type="InterPro" id="IPR050091">
    <property type="entry name" value="PKS_NRPS_Biosynth_Enz"/>
</dbReference>
<name>A0ABW5RAQ4_9BACL</name>
<keyword evidence="5" id="KW-0808">Transferase</keyword>
<proteinExistence type="predicted"/>
<dbReference type="Pfam" id="PF22621">
    <property type="entry name" value="CurL-like_PKS_C"/>
    <property type="match status" value="1"/>
</dbReference>
<keyword evidence="4" id="KW-0597">Phosphoprotein</keyword>
<evidence type="ECO:0000259" key="8">
    <source>
        <dbReference type="PROSITE" id="PS52004"/>
    </source>
</evidence>